<dbReference type="InterPro" id="IPR018946">
    <property type="entry name" value="PhoD-like_MPP"/>
</dbReference>
<evidence type="ECO:0000259" key="2">
    <source>
        <dbReference type="PROSITE" id="PS50067"/>
    </source>
</evidence>
<dbReference type="GO" id="GO:0005524">
    <property type="term" value="F:ATP binding"/>
    <property type="evidence" value="ECO:0007669"/>
    <property type="project" value="UniProtKB-UniRule"/>
</dbReference>
<dbReference type="GO" id="GO:0003777">
    <property type="term" value="F:microtubule motor activity"/>
    <property type="evidence" value="ECO:0007669"/>
    <property type="project" value="InterPro"/>
</dbReference>
<accession>A0A8H3VHP8</accession>
<keyword evidence="1" id="KW-0547">Nucleotide-binding</keyword>
<dbReference type="CDD" id="cd07389">
    <property type="entry name" value="MPP_PhoD"/>
    <property type="match status" value="1"/>
</dbReference>
<dbReference type="InterPro" id="IPR032093">
    <property type="entry name" value="PhoD_N"/>
</dbReference>
<evidence type="ECO:0000313" key="4">
    <source>
        <dbReference type="Proteomes" id="UP000447873"/>
    </source>
</evidence>
<keyword evidence="1" id="KW-0505">Motor protein</keyword>
<dbReference type="InterPro" id="IPR036961">
    <property type="entry name" value="Kinesin_motor_dom_sf"/>
</dbReference>
<dbReference type="Pfam" id="PF16655">
    <property type="entry name" value="PhoD_N"/>
    <property type="match status" value="1"/>
</dbReference>
<dbReference type="InterPro" id="IPR029052">
    <property type="entry name" value="Metallo-depent_PP-like"/>
</dbReference>
<dbReference type="InterPro" id="IPR038607">
    <property type="entry name" value="PhoD-like_sf"/>
</dbReference>
<dbReference type="InterPro" id="IPR052900">
    <property type="entry name" value="Phospholipid_Metab_Enz"/>
</dbReference>
<dbReference type="PRINTS" id="PR00380">
    <property type="entry name" value="KINESINHEAVY"/>
</dbReference>
<comment type="caution">
    <text evidence="3">The sequence shown here is derived from an EMBL/GenBank/DDBJ whole genome shotgun (WGS) entry which is preliminary data.</text>
</comment>
<evidence type="ECO:0000313" key="3">
    <source>
        <dbReference type="EMBL" id="KAE9989000.1"/>
    </source>
</evidence>
<name>A0A8H3VHP8_VENIN</name>
<feature type="binding site" evidence="1">
    <location>
        <begin position="129"/>
        <end position="136"/>
    </location>
    <ligand>
        <name>ATP</name>
        <dbReference type="ChEBI" id="CHEBI:30616"/>
    </ligand>
</feature>
<dbReference type="Gene3D" id="2.60.40.380">
    <property type="entry name" value="Purple acid phosphatase-like, N-terminal"/>
    <property type="match status" value="1"/>
</dbReference>
<dbReference type="AlphaFoldDB" id="A0A8H3VHP8"/>
<dbReference type="Pfam" id="PF00225">
    <property type="entry name" value="Kinesin"/>
    <property type="match status" value="1"/>
</dbReference>
<sequence length="1204" mass="134417">MTLSALPENALDIFKAFVATFKPTPYDANKKDIATNPDTIIGVRIRPLSSEETETDDAYAALSRSRAPNVVDLHELKIGVRGPKLDSSSYRLDKVFGPNVDTDTIYDGLVKPLMHLAWGGGIGTLFAYGQTGSGKTYTISGIEKIVARELMSGSLEGERSISVSMIELAGNLSHDLLNDRKPVSIFEDTFKEVKFVGAIETQVSTAQDLIQLIDKANTYRSTESTEKNDTSSRSHAICRISIANPCIPSAPDGLLYLVDLAGSEAARDVVDHKSDRMKEAREINKSLSILTECIRGRAQADRPSSGKLYIPFRQANLTKALKHVFDPDIRRASKTSVITCVNPSFLDGQQSKNTLRYAEMLRVAVPHPHILKFDKERPITWSNEGAQHWISKNSGTPSVDPKILAPFESGAQLIRIPQTEFIERCLKTPGVNELQAQAFFDKVWRQHIDNPIKKTGKPPGAPVIAKNSSHLPFHVRIKPGMVVQYNCMDNEAEHPLALILCPDWAVETHVVDMRHVEVKGERNVGRKKYLCAVMAPAVMHGAFELSVWRQVLVDVADMEKEVLMELYSDSSIMLSSYLLAIAAVWPIVEGSWDGNLNYRSPSILHPGLGIDIPKVAKRTVPEARQSSYYDASQLNFTHGVASGDPYSNSVILWTRISPQLGNDKSNVTVEGTAAMYSHETEQYLKASSRRICVQYRVGTDKNVTSTVDSGIAYTTSDIDFTIKVEAKNLKPFTLYYYQFNVCGSSNKSPIGRTKTSPTADDDVSQIGVAVYSCSQYQNGYFNAYGNSARKDNVDYVIHLGDYIYESTKGKLGQDPRATNPSRETITLYDYRTRIAQHRTDLDLLLSHQQFAWIATWDDHDVANNGYRDGFSNMNNTESSFLKYGGVSVDQRKMNAVRAYFEWMPIRQVELDDNLRIWRTFSMGKLLDLVMLDTRNYDRSITTLDYNNEYIYDISNDAGRSLMGSRQENWFYRTLSDSSSRGATWRIIGNQIIFSRINITSWFGTFENPFNGDQWDGYMANRNRTLKHLYDNEIGNNIFLAGDSHANWVSDLVWLDEEDYDTQTGANAIGAEFAGTAVTSSGFGGTISSANAQAQKLVKDNVELKWNEGYYRGYFELQISPKEVKASYFGCPTVATRNPYEIPLANFTVAVGANHLSRPIAGGNVESGAISEGTQKLTNVTYNTETKRWEVTSFDKMFISYAAAT</sequence>
<dbReference type="SUPFAM" id="SSF52540">
    <property type="entry name" value="P-loop containing nucleoside triphosphate hydrolases"/>
    <property type="match status" value="1"/>
</dbReference>
<dbReference type="SMART" id="SM00129">
    <property type="entry name" value="KISc"/>
    <property type="match status" value="1"/>
</dbReference>
<protein>
    <recommendedName>
        <fullName evidence="2">Kinesin motor domain-containing protein</fullName>
    </recommendedName>
</protein>
<dbReference type="Gene3D" id="3.40.850.10">
    <property type="entry name" value="Kinesin motor domain"/>
    <property type="match status" value="1"/>
</dbReference>
<dbReference type="Proteomes" id="UP000447873">
    <property type="component" value="Unassembled WGS sequence"/>
</dbReference>
<gene>
    <name evidence="3" type="ORF">EG328_003316</name>
</gene>
<feature type="domain" description="Kinesin motor" evidence="2">
    <location>
        <begin position="38"/>
        <end position="364"/>
    </location>
</feature>
<dbReference type="GO" id="GO:0007018">
    <property type="term" value="P:microtubule-based movement"/>
    <property type="evidence" value="ECO:0007669"/>
    <property type="project" value="InterPro"/>
</dbReference>
<dbReference type="InterPro" id="IPR027417">
    <property type="entry name" value="P-loop_NTPase"/>
</dbReference>
<dbReference type="PANTHER" id="PTHR43606:SF8">
    <property type="entry name" value="ALKALINE PHOSPHATASE"/>
    <property type="match status" value="1"/>
</dbReference>
<evidence type="ECO:0000256" key="1">
    <source>
        <dbReference type="PROSITE-ProRule" id="PRU00283"/>
    </source>
</evidence>
<dbReference type="InterPro" id="IPR001752">
    <property type="entry name" value="Kinesin_motor_dom"/>
</dbReference>
<dbReference type="PANTHER" id="PTHR43606">
    <property type="entry name" value="PHOSPHATASE, PUTATIVE (AFU_ORTHOLOGUE AFUA_6G08710)-RELATED"/>
    <property type="match status" value="1"/>
</dbReference>
<comment type="similarity">
    <text evidence="1">Belongs to the TRAFAC class myosin-kinesin ATPase superfamily. Kinesin family.</text>
</comment>
<dbReference type="GO" id="GO:0008017">
    <property type="term" value="F:microtubule binding"/>
    <property type="evidence" value="ECO:0007669"/>
    <property type="project" value="InterPro"/>
</dbReference>
<proteinExistence type="inferred from homology"/>
<dbReference type="Pfam" id="PF09423">
    <property type="entry name" value="PhoD"/>
    <property type="match status" value="1"/>
</dbReference>
<organism evidence="3 4">
    <name type="scientific">Venturia inaequalis</name>
    <name type="common">Apple scab fungus</name>
    <dbReference type="NCBI Taxonomy" id="5025"/>
    <lineage>
        <taxon>Eukaryota</taxon>
        <taxon>Fungi</taxon>
        <taxon>Dikarya</taxon>
        <taxon>Ascomycota</taxon>
        <taxon>Pezizomycotina</taxon>
        <taxon>Dothideomycetes</taxon>
        <taxon>Pleosporomycetidae</taxon>
        <taxon>Venturiales</taxon>
        <taxon>Venturiaceae</taxon>
        <taxon>Venturia</taxon>
    </lineage>
</organism>
<keyword evidence="1" id="KW-0067">ATP-binding</keyword>
<dbReference type="Gene3D" id="3.60.21.70">
    <property type="entry name" value="PhoD-like phosphatase"/>
    <property type="match status" value="1"/>
</dbReference>
<dbReference type="PROSITE" id="PS50067">
    <property type="entry name" value="KINESIN_MOTOR_2"/>
    <property type="match status" value="1"/>
</dbReference>
<dbReference type="EMBL" id="WNWS01000002">
    <property type="protein sequence ID" value="KAE9989000.1"/>
    <property type="molecule type" value="Genomic_DNA"/>
</dbReference>
<reference evidence="3 4" key="1">
    <citation type="submission" date="2018-12" db="EMBL/GenBank/DDBJ databases">
        <title>Venturia inaequalis Genome Resource.</title>
        <authorList>
            <person name="Lichtner F.J."/>
        </authorList>
    </citation>
    <scope>NUCLEOTIDE SEQUENCE [LARGE SCALE GENOMIC DNA]</scope>
    <source>
        <strain evidence="3 4">120213</strain>
    </source>
</reference>
<dbReference type="SUPFAM" id="SSF56300">
    <property type="entry name" value="Metallo-dependent phosphatases"/>
    <property type="match status" value="1"/>
</dbReference>